<evidence type="ECO:0000313" key="3">
    <source>
        <dbReference type="EMBL" id="MBC4015213.1"/>
    </source>
</evidence>
<evidence type="ECO:0000259" key="2">
    <source>
        <dbReference type="Pfam" id="PF09557"/>
    </source>
</evidence>
<feature type="compositionally biased region" description="Basic and acidic residues" evidence="1">
    <location>
        <begin position="412"/>
        <end position="434"/>
    </location>
</feature>
<feature type="compositionally biased region" description="Low complexity" evidence="1">
    <location>
        <begin position="296"/>
        <end position="308"/>
    </location>
</feature>
<evidence type="ECO:0000256" key="1">
    <source>
        <dbReference type="SAM" id="MobiDB-lite"/>
    </source>
</evidence>
<dbReference type="InterPro" id="IPR052967">
    <property type="entry name" value="Stress_Response_Assoc"/>
</dbReference>
<feature type="domain" description="DUF2382" evidence="2">
    <location>
        <begin position="318"/>
        <end position="428"/>
    </location>
</feature>
<accession>A0A9X0QYG5</accession>
<dbReference type="Proteomes" id="UP000600101">
    <property type="component" value="Unassembled WGS sequence"/>
</dbReference>
<name>A0A9X0QYG5_9PROT</name>
<comment type="caution">
    <text evidence="3">The sequence shown here is derived from an EMBL/GenBank/DDBJ whole genome shotgun (WGS) entry which is preliminary data.</text>
</comment>
<dbReference type="EMBL" id="JACOMF010000006">
    <property type="protein sequence ID" value="MBC4015213.1"/>
    <property type="molecule type" value="Genomic_DNA"/>
</dbReference>
<evidence type="ECO:0000313" key="4">
    <source>
        <dbReference type="Proteomes" id="UP000600101"/>
    </source>
</evidence>
<organism evidence="3 4">
    <name type="scientific">Siccirubricoccus deserti</name>
    <dbReference type="NCBI Taxonomy" id="2013562"/>
    <lineage>
        <taxon>Bacteria</taxon>
        <taxon>Pseudomonadati</taxon>
        <taxon>Pseudomonadota</taxon>
        <taxon>Alphaproteobacteria</taxon>
        <taxon>Acetobacterales</taxon>
        <taxon>Roseomonadaceae</taxon>
        <taxon>Siccirubricoccus</taxon>
    </lineage>
</organism>
<dbReference type="AlphaFoldDB" id="A0A9X0QYG5"/>
<feature type="region of interest" description="Disordered" evidence="1">
    <location>
        <begin position="292"/>
        <end position="314"/>
    </location>
</feature>
<keyword evidence="4" id="KW-1185">Reference proteome</keyword>
<reference evidence="3" key="1">
    <citation type="submission" date="2020-08" db="EMBL/GenBank/DDBJ databases">
        <authorList>
            <person name="Hu Y."/>
            <person name="Nguyen S.V."/>
            <person name="Li F."/>
            <person name="Fanning S."/>
        </authorList>
    </citation>
    <scope>NUCLEOTIDE SEQUENCE</scope>
    <source>
        <strain evidence="3">SYSU D8009</strain>
    </source>
</reference>
<dbReference type="InterPro" id="IPR019060">
    <property type="entry name" value="DUF2382"/>
</dbReference>
<gene>
    <name evidence="3" type="ORF">H7965_07720</name>
</gene>
<dbReference type="PANTHER" id="PTHR38463">
    <property type="entry name" value="STRESS RESPONSE PROTEIN YSNF"/>
    <property type="match status" value="1"/>
</dbReference>
<feature type="domain" description="DUF2382" evidence="2">
    <location>
        <begin position="10"/>
        <end position="120"/>
    </location>
</feature>
<protein>
    <submittedName>
        <fullName evidence="3">DUF2382 domain-containing protein</fullName>
    </submittedName>
</protein>
<dbReference type="RefSeq" id="WP_186769987.1">
    <property type="nucleotide sequence ID" value="NZ_JACOMF010000006.1"/>
</dbReference>
<dbReference type="PANTHER" id="PTHR38463:SF1">
    <property type="entry name" value="STRESS RESPONSE PROTEIN YSNF"/>
    <property type="match status" value="1"/>
</dbReference>
<feature type="region of interest" description="Disordered" evidence="1">
    <location>
        <begin position="412"/>
        <end position="449"/>
    </location>
</feature>
<sequence>MQEERAETVIPLIEERLTIERARRPTGRVRVAVTTTAEQRLVEETLRRREVEITRVPIGRTVAEPPPVREEAGSLVIPVVEEVLVVERRLVLREELRLRLPVTERRETATVTLRRQDVRIDHLPPAAQQQERQYMRTITGLFDSRAEAERTVETLVQQHGIDRNRVTVTAAGSENVTAGTTERRSEEHHGFLASLRDLFMPDEDRATYAEGLRRGGIMVAVQASDDQVEAVMDAFERHGAVDLDAREAEWRAGGWTGEAVTTAPYSAYAGDAVIGPSSDGTRTGLAAEPVGDAMTPAQPARPAAQGGRTAATGEEEAIPLVEERLRVGKRETGHGRVRVRTYVVETPVQEQVTLHEERVEVERRPVDRPLSDADRADFTDRVIEATETSEEAVVSKEARVREEVVVRKQAGERVETVSDTVRHTEVEVDDDRKRATPGTGMPPARNPDR</sequence>
<proteinExistence type="predicted"/>
<dbReference type="Pfam" id="PF09557">
    <property type="entry name" value="DUF2382"/>
    <property type="match status" value="2"/>
</dbReference>